<dbReference type="Proteomes" id="UP000008672">
    <property type="component" value="Unassembled WGS sequence"/>
</dbReference>
<feature type="compositionally biased region" description="Polar residues" evidence="1">
    <location>
        <begin position="196"/>
        <end position="214"/>
    </location>
</feature>
<proteinExistence type="predicted"/>
<evidence type="ECO:0000313" key="3">
    <source>
        <dbReference type="Proteomes" id="UP000008672"/>
    </source>
</evidence>
<organism evidence="2 3">
    <name type="scientific">Latimeria chalumnae</name>
    <name type="common">Coelacanth</name>
    <dbReference type="NCBI Taxonomy" id="7897"/>
    <lineage>
        <taxon>Eukaryota</taxon>
        <taxon>Metazoa</taxon>
        <taxon>Chordata</taxon>
        <taxon>Craniata</taxon>
        <taxon>Vertebrata</taxon>
        <taxon>Euteleostomi</taxon>
        <taxon>Coelacanthiformes</taxon>
        <taxon>Coelacanthidae</taxon>
        <taxon>Latimeria</taxon>
    </lineage>
</organism>
<feature type="compositionally biased region" description="Low complexity" evidence="1">
    <location>
        <begin position="659"/>
        <end position="668"/>
    </location>
</feature>
<dbReference type="FunCoup" id="H3BDV6">
    <property type="interactions" value="210"/>
</dbReference>
<dbReference type="OMA" id="AWTTKTI"/>
<dbReference type="HOGENOM" id="CLU_283952_0_0_1"/>
<feature type="compositionally biased region" description="Polar residues" evidence="1">
    <location>
        <begin position="292"/>
        <end position="315"/>
    </location>
</feature>
<reference evidence="2" key="3">
    <citation type="submission" date="2025-09" db="UniProtKB">
        <authorList>
            <consortium name="Ensembl"/>
        </authorList>
    </citation>
    <scope>IDENTIFICATION</scope>
</reference>
<accession>H3BDV6</accession>
<sequence>SASSVLEDKTSTAISGLSKSTMLSTLPRTTSVPYIDIKVPSLPTFPETSPIVNESIVGSDIPTNSSLPLFSSVTPHHLIPTNTISLSQQSPTQVPLTTNTKVVSSTSITSLSAINGNSEPDIKTSTSISVTSPTFISVPFSKVRTLSQKIAKSQTTGADSSSVKSELTSSSTAAFSTAPPVQSASSTTDMAEIHSEPSSLSQSTDDATSKATGPSIPSFTAIITGLKNTVPVTAFFPSSQPNLAHNLLTLRTTVMPMNTFDSTDLSTTTPETRTYATNSVPTVFSSVTTSAIPTSAPQTTEVSSLISRTSETLNRSASTTSTSSGAPSVPYTSPLLLSSSNISQTNSTGIYTSKLISTGSDYTEDAKVSEVTKLAIELSTTMFLSTAVTTIPETIQIQTTEDINDKSPSVTNNLYAPSSQTSTVDFSTEDETTFFTSAEPSVTLMITKFHHPTQSSAISSGSDVEEFTTSANKLISTNHFSTENESSSIQPTFSSDTANTSFSSTIGTFSTPTFTVPEERTNATITEVTSIKHSSVSSNNSLPAETTLRFETTTDDDTSAFYTTESTTSETQTVTYLSTEDETRFVSSTEPRFSSITANTQVSSSLLTPVVTSIGTTSEEVYDSTNEVTTVSYTPIFSEATTELESTTHAAEHLTSEASPTHITSSSMSLSSHISTTQGLSTENEMSLGSSTQPTFSSVTIDATFSSPVSSSSLESTVTLTEAVTNVSITKITCIMCSSASSSDASPTQTTMKVETTAKITEDFSSQTSGLYTTEFTVPSSSENLTDFTVTTDIGGSSIPITKPISSTVTNLISAEKSTGYVTTETTDESVSKPISHRSTVLSTVIESSTTEVWHSDITSVASTSQSEEITEISTFQTPTTTPLLSTSLTSVHTSSTQLISTIFPTTNFTRSVITASSLVTTDETEASSESPTTAPAVPPSTVLNSTFVPMITETKLSESATSIINSLSTSTPVVLNTTIIVASKLTSAAQTPTHKTILSTFSQTTNTVAVSTSPTVTEAKNNSTLVSTTHLFNKTEATVSPIETFTPPEVTKTSTAPPLTITAALTSMTTSAKTTRLTGTTEISTTHSVTAKTTT</sequence>
<dbReference type="STRING" id="7897.ENSLACP00000020077"/>
<evidence type="ECO:0000313" key="2">
    <source>
        <dbReference type="Ensembl" id="ENSLACP00000020077.1"/>
    </source>
</evidence>
<dbReference type="InParanoid" id="H3BDV6"/>
<feature type="region of interest" description="Disordered" evidence="1">
    <location>
        <begin position="292"/>
        <end position="329"/>
    </location>
</feature>
<feature type="region of interest" description="Disordered" evidence="1">
    <location>
        <begin position="169"/>
        <end position="214"/>
    </location>
</feature>
<feature type="compositionally biased region" description="Low complexity" evidence="1">
    <location>
        <begin position="928"/>
        <end position="939"/>
    </location>
</feature>
<reference evidence="3" key="1">
    <citation type="submission" date="2011-08" db="EMBL/GenBank/DDBJ databases">
        <title>The draft genome of Latimeria chalumnae.</title>
        <authorList>
            <person name="Di Palma F."/>
            <person name="Alfoldi J."/>
            <person name="Johnson J."/>
            <person name="Berlin A."/>
            <person name="Gnerre S."/>
            <person name="Jaffe D."/>
            <person name="MacCallum I."/>
            <person name="Young S."/>
            <person name="Walker B.J."/>
            <person name="Lander E."/>
            <person name="Lindblad-Toh K."/>
        </authorList>
    </citation>
    <scope>NUCLEOTIDE SEQUENCE [LARGE SCALE GENOMIC DNA]</scope>
    <source>
        <strain evidence="3">Wild caught</strain>
    </source>
</reference>
<feature type="compositionally biased region" description="Polar residues" evidence="1">
    <location>
        <begin position="179"/>
        <end position="189"/>
    </location>
</feature>
<dbReference type="Ensembl" id="ENSLACT00000020215.1">
    <property type="protein sequence ID" value="ENSLACP00000020077.1"/>
    <property type="gene ID" value="ENSLACG00000017645.1"/>
</dbReference>
<protein>
    <submittedName>
        <fullName evidence="2">Uncharacterized protein</fullName>
    </submittedName>
</protein>
<evidence type="ECO:0000256" key="1">
    <source>
        <dbReference type="SAM" id="MobiDB-lite"/>
    </source>
</evidence>
<feature type="region of interest" description="Disordered" evidence="1">
    <location>
        <begin position="920"/>
        <end position="939"/>
    </location>
</feature>
<reference evidence="2" key="2">
    <citation type="submission" date="2025-08" db="UniProtKB">
        <authorList>
            <consortium name="Ensembl"/>
        </authorList>
    </citation>
    <scope>IDENTIFICATION</scope>
</reference>
<feature type="region of interest" description="Disordered" evidence="1">
    <location>
        <begin position="646"/>
        <end position="668"/>
    </location>
</feature>
<dbReference type="AlphaFoldDB" id="H3BDV6"/>
<dbReference type="EMBL" id="AFYH01032517">
    <property type="status" value="NOT_ANNOTATED_CDS"/>
    <property type="molecule type" value="Genomic_DNA"/>
</dbReference>
<name>H3BDV6_LATCH</name>
<feature type="compositionally biased region" description="Low complexity" evidence="1">
    <location>
        <begin position="169"/>
        <end position="178"/>
    </location>
</feature>
<keyword evidence="3" id="KW-1185">Reference proteome</keyword>